<dbReference type="GO" id="GO:0006707">
    <property type="term" value="P:cholesterol catabolic process"/>
    <property type="evidence" value="ECO:0007669"/>
    <property type="project" value="TreeGrafter"/>
</dbReference>
<dbReference type="Proteomes" id="UP000319771">
    <property type="component" value="Unassembled WGS sequence"/>
</dbReference>
<evidence type="ECO:0000256" key="1">
    <source>
        <dbReference type="ARBA" id="ARBA00010617"/>
    </source>
</evidence>
<dbReference type="PRINTS" id="PR00359">
    <property type="entry name" value="BP450"/>
</dbReference>
<sequence length="88" mass="9694">SANRDEAVFADPYRFDVLREPNEHVGFGGPGAHHCLGANLARREIAVVFRELLRRLPDLEITGGPELLRSNFIHGIKRMPCAFTPGGA</sequence>
<dbReference type="AlphaFoldDB" id="A0A538UAX1"/>
<comment type="caution">
    <text evidence="2">The sequence shown here is derived from an EMBL/GenBank/DDBJ whole genome shotgun (WGS) entry which is preliminary data.</text>
</comment>
<comment type="similarity">
    <text evidence="1">Belongs to the cytochrome P450 family.</text>
</comment>
<dbReference type="InterPro" id="IPR036396">
    <property type="entry name" value="Cyt_P450_sf"/>
</dbReference>
<dbReference type="PANTHER" id="PTHR46696:SF4">
    <property type="entry name" value="BIOTIN BIOSYNTHESIS CYTOCHROME P450"/>
    <property type="match status" value="1"/>
</dbReference>
<proteinExistence type="inferred from homology"/>
<dbReference type="GO" id="GO:0036199">
    <property type="term" value="F:cholest-4-en-3-one 26-monooxygenase activity"/>
    <property type="evidence" value="ECO:0007669"/>
    <property type="project" value="TreeGrafter"/>
</dbReference>
<accession>A0A538UAX1</accession>
<dbReference type="Gene3D" id="1.10.630.10">
    <property type="entry name" value="Cytochrome P450"/>
    <property type="match status" value="1"/>
</dbReference>
<dbReference type="GO" id="GO:0005506">
    <property type="term" value="F:iron ion binding"/>
    <property type="evidence" value="ECO:0007669"/>
    <property type="project" value="InterPro"/>
</dbReference>
<reference evidence="2 3" key="1">
    <citation type="journal article" date="2019" name="Nat. Microbiol.">
        <title>Mediterranean grassland soil C-N compound turnover is dependent on rainfall and depth, and is mediated by genomically divergent microorganisms.</title>
        <authorList>
            <person name="Diamond S."/>
            <person name="Andeer P.F."/>
            <person name="Li Z."/>
            <person name="Crits-Christoph A."/>
            <person name="Burstein D."/>
            <person name="Anantharaman K."/>
            <person name="Lane K.R."/>
            <person name="Thomas B.C."/>
            <person name="Pan C."/>
            <person name="Northen T.R."/>
            <person name="Banfield J.F."/>
        </authorList>
    </citation>
    <scope>NUCLEOTIDE SEQUENCE [LARGE SCALE GENOMIC DNA]</scope>
    <source>
        <strain evidence="2">WS_11</strain>
    </source>
</reference>
<dbReference type="Pfam" id="PF00067">
    <property type="entry name" value="p450"/>
    <property type="match status" value="1"/>
</dbReference>
<dbReference type="GO" id="GO:0020037">
    <property type="term" value="F:heme binding"/>
    <property type="evidence" value="ECO:0007669"/>
    <property type="project" value="InterPro"/>
</dbReference>
<organism evidence="2 3">
    <name type="scientific">Eiseniibacteriota bacterium</name>
    <dbReference type="NCBI Taxonomy" id="2212470"/>
    <lineage>
        <taxon>Bacteria</taxon>
        <taxon>Candidatus Eiseniibacteriota</taxon>
    </lineage>
</organism>
<name>A0A538UAX1_UNCEI</name>
<dbReference type="InterPro" id="IPR002397">
    <property type="entry name" value="Cyt_P450_B"/>
</dbReference>
<feature type="non-terminal residue" evidence="2">
    <location>
        <position position="1"/>
    </location>
</feature>
<protein>
    <submittedName>
        <fullName evidence="2">Cytochrome P450</fullName>
    </submittedName>
</protein>
<evidence type="ECO:0000313" key="2">
    <source>
        <dbReference type="EMBL" id="TMQ73036.1"/>
    </source>
</evidence>
<dbReference type="SUPFAM" id="SSF48264">
    <property type="entry name" value="Cytochrome P450"/>
    <property type="match status" value="1"/>
</dbReference>
<gene>
    <name evidence="2" type="ORF">E6K81_05850</name>
</gene>
<dbReference type="InterPro" id="IPR001128">
    <property type="entry name" value="Cyt_P450"/>
</dbReference>
<evidence type="ECO:0000313" key="3">
    <source>
        <dbReference type="Proteomes" id="UP000319771"/>
    </source>
</evidence>
<dbReference type="PANTHER" id="PTHR46696">
    <property type="entry name" value="P450, PUTATIVE (EUROFUNG)-RELATED"/>
    <property type="match status" value="1"/>
</dbReference>
<dbReference type="EMBL" id="VBPB01000084">
    <property type="protein sequence ID" value="TMQ73036.1"/>
    <property type="molecule type" value="Genomic_DNA"/>
</dbReference>
<dbReference type="GO" id="GO:0008395">
    <property type="term" value="F:steroid hydroxylase activity"/>
    <property type="evidence" value="ECO:0007669"/>
    <property type="project" value="TreeGrafter"/>
</dbReference>